<dbReference type="Pfam" id="PF07494">
    <property type="entry name" value="Reg_prop"/>
    <property type="match status" value="2"/>
</dbReference>
<dbReference type="SUPFAM" id="SSF47384">
    <property type="entry name" value="Homodimeric domain of signal transducing histidine kinase"/>
    <property type="match status" value="1"/>
</dbReference>
<dbReference type="AlphaFoldDB" id="A0A521DL32"/>
<dbReference type="InterPro" id="IPR003594">
    <property type="entry name" value="HATPase_dom"/>
</dbReference>
<keyword evidence="2" id="KW-1133">Transmembrane helix</keyword>
<keyword evidence="2" id="KW-0472">Membrane</keyword>
<dbReference type="InterPro" id="IPR036890">
    <property type="entry name" value="HATPase_C_sf"/>
</dbReference>
<keyword evidence="4" id="KW-0418">Kinase</keyword>
<evidence type="ECO:0000313" key="5">
    <source>
        <dbReference type="Proteomes" id="UP000316916"/>
    </source>
</evidence>
<dbReference type="EMBL" id="FXTC01000005">
    <property type="protein sequence ID" value="SMO72433.1"/>
    <property type="molecule type" value="Genomic_DNA"/>
</dbReference>
<dbReference type="Gene3D" id="3.30.565.10">
    <property type="entry name" value="Histidine kinase-like ATPase, C-terminal domain"/>
    <property type="match status" value="1"/>
</dbReference>
<gene>
    <name evidence="4" type="ORF">SAMN06265171_105232</name>
</gene>
<dbReference type="Gene3D" id="2.130.10.10">
    <property type="entry name" value="YVTN repeat-like/Quinoprotein amine dehydrogenase"/>
    <property type="match status" value="2"/>
</dbReference>
<evidence type="ECO:0000313" key="4">
    <source>
        <dbReference type="EMBL" id="SMO72433.1"/>
    </source>
</evidence>
<dbReference type="SMART" id="SM00387">
    <property type="entry name" value="HATPase_c"/>
    <property type="match status" value="1"/>
</dbReference>
<dbReference type="SUPFAM" id="SSF55874">
    <property type="entry name" value="ATPase domain of HSP90 chaperone/DNA topoisomerase II/histidine kinase"/>
    <property type="match status" value="1"/>
</dbReference>
<evidence type="ECO:0000259" key="3">
    <source>
        <dbReference type="PROSITE" id="PS50109"/>
    </source>
</evidence>
<dbReference type="SUPFAM" id="SSF69322">
    <property type="entry name" value="Tricorn protease domain 2"/>
    <property type="match status" value="1"/>
</dbReference>
<dbReference type="RefSeq" id="WP_142718445.1">
    <property type="nucleotide sequence ID" value="NZ_FXTC01000005.1"/>
</dbReference>
<feature type="transmembrane region" description="Helical" evidence="2">
    <location>
        <begin position="723"/>
        <end position="740"/>
    </location>
</feature>
<dbReference type="PROSITE" id="PS50109">
    <property type="entry name" value="HIS_KIN"/>
    <property type="match status" value="1"/>
</dbReference>
<keyword evidence="2" id="KW-0812">Transmembrane</keyword>
<dbReference type="InterPro" id="IPR015943">
    <property type="entry name" value="WD40/YVTN_repeat-like_dom_sf"/>
</dbReference>
<dbReference type="GO" id="GO:0000155">
    <property type="term" value="F:phosphorelay sensor kinase activity"/>
    <property type="evidence" value="ECO:0007669"/>
    <property type="project" value="InterPro"/>
</dbReference>
<evidence type="ECO:0000256" key="1">
    <source>
        <dbReference type="ARBA" id="ARBA00022553"/>
    </source>
</evidence>
<keyword evidence="4" id="KW-0808">Transferase</keyword>
<sequence length="990" mass="115231">MKNSVILILFFTICKLCAQSEVMGQNYNIDNGLPQNSVKDIIKDKYGFIWISTENGITRFDGQQFLTLDRSFNKKRYLNFFGNIEKDSIFSVEANGDFTAFITKRKLSKTKMASKFLKPVIFYNYKRYNQFNKNSVSSKLFTGIRFFIYLNKDIYFVEKDLITYYNHSTGVTKKIKIQFTMDEMRNVFIHENHIFIVKSNDRKIIKITNGELSFIDSDPLYNNPQNNIYWSQGSGQVFVINKDTIYLSEYTDGKLHLKKINHIANFNKLLRSLYINTIVYDKQNHSLFFGSLTKGLYILTIPQFSISRKKSPFADNVFYTTLPFNNRSVITPDGTIYDSISDLGTVQKGEIENYFFAYDKYSLANNTHDDIFFIKDHKLYKRLKAYQYSKSVLIPIPEYIDAVYGKDKHLYVIILKDNKYYLSQYDEELKKTHLLFSFHYAVNDLKKYDEQQLLIGGMNGLYMGNYAKKEIRKISDFSIKKIIQTTDNNIWILTKNHGFYLFRNNKLIKMPLDKKSYLLDPHTILEDKQGNFWISTNNGLFKIPKATLLQFAADRNTPVTYYQYTIADGLSINELNGGGNPIGSILPNGQMVLPSLEGLVFFKPDKIKSFYPKNSNFFIERAKLDDKEMPIVKDTLHIPNNRFTTLEIFLDFPYFKSLNNIDLDVLIDGGANWKDLGLQRKYVLENLEPGYHQLKFRYLQQNNNYTYKTIIVKVDFLFYQSQYFKILMIFIALLITVLIIKLTNNQLKVKNELLIKANLEINAQKEEINNSTVIREKLIEAISHDISTPIKHLSHLSKKLDDTDNLEIQKKYLHSIHKSSEMLYHFTLELGNYAYLFSNTVDETIPYLLNDVLEEKKSFFENIAQDNNTIIEYNQNELLYSKVNRSVISAIVHNIIDNAVKNTSQGKIILDTVDNDSFFSIKISDNGKGMSAEQLDHYNNIYKIPIEEVKLKGSGYGLKFVLLLLDKINSQINFKNNIPKGTIVEIKIPK</sequence>
<evidence type="ECO:0000256" key="2">
    <source>
        <dbReference type="SAM" id="Phobius"/>
    </source>
</evidence>
<keyword evidence="1" id="KW-0597">Phosphoprotein</keyword>
<dbReference type="InterPro" id="IPR005467">
    <property type="entry name" value="His_kinase_dom"/>
</dbReference>
<protein>
    <submittedName>
        <fullName evidence="4">Signal transduction histidine kinase</fullName>
    </submittedName>
</protein>
<dbReference type="InterPro" id="IPR011110">
    <property type="entry name" value="Reg_prop"/>
</dbReference>
<dbReference type="Pfam" id="PF02518">
    <property type="entry name" value="HATPase_c"/>
    <property type="match status" value="1"/>
</dbReference>
<dbReference type="PANTHER" id="PTHR43547">
    <property type="entry name" value="TWO-COMPONENT HISTIDINE KINASE"/>
    <property type="match status" value="1"/>
</dbReference>
<dbReference type="Gene3D" id="1.10.287.130">
    <property type="match status" value="1"/>
</dbReference>
<feature type="domain" description="Histidine kinase" evidence="3">
    <location>
        <begin position="781"/>
        <end position="990"/>
    </location>
</feature>
<dbReference type="PANTHER" id="PTHR43547:SF2">
    <property type="entry name" value="HYBRID SIGNAL TRANSDUCTION HISTIDINE KINASE C"/>
    <property type="match status" value="1"/>
</dbReference>
<reference evidence="4 5" key="1">
    <citation type="submission" date="2017-05" db="EMBL/GenBank/DDBJ databases">
        <authorList>
            <person name="Varghese N."/>
            <person name="Submissions S."/>
        </authorList>
    </citation>
    <scope>NUCLEOTIDE SEQUENCE [LARGE SCALE GENOMIC DNA]</scope>
    <source>
        <strain evidence="4 5">DSM 29371</strain>
    </source>
</reference>
<accession>A0A521DL32</accession>
<name>A0A521DL32_9FLAO</name>
<organism evidence="4 5">
    <name type="scientific">Chryseobacterium rhizoplanae</name>
    <dbReference type="NCBI Taxonomy" id="1609531"/>
    <lineage>
        <taxon>Bacteria</taxon>
        <taxon>Pseudomonadati</taxon>
        <taxon>Bacteroidota</taxon>
        <taxon>Flavobacteriia</taxon>
        <taxon>Flavobacteriales</taxon>
        <taxon>Weeksellaceae</taxon>
        <taxon>Chryseobacterium group</taxon>
        <taxon>Chryseobacterium</taxon>
    </lineage>
</organism>
<proteinExistence type="predicted"/>
<keyword evidence="5" id="KW-1185">Reference proteome</keyword>
<dbReference type="InterPro" id="IPR036097">
    <property type="entry name" value="HisK_dim/P_sf"/>
</dbReference>
<dbReference type="Proteomes" id="UP000316916">
    <property type="component" value="Unassembled WGS sequence"/>
</dbReference>